<dbReference type="PANTHER" id="PTHR31964">
    <property type="entry name" value="ADENINE NUCLEOTIDE ALPHA HYDROLASES-LIKE SUPERFAMILY PROTEIN"/>
    <property type="match status" value="1"/>
</dbReference>
<dbReference type="CDD" id="cd00293">
    <property type="entry name" value="USP-like"/>
    <property type="match status" value="1"/>
</dbReference>
<feature type="domain" description="UspA" evidence="3">
    <location>
        <begin position="1"/>
        <end position="145"/>
    </location>
</feature>
<dbReference type="InterPro" id="IPR006015">
    <property type="entry name" value="Universal_stress_UspA"/>
</dbReference>
<dbReference type="Gene3D" id="3.40.50.620">
    <property type="entry name" value="HUPs"/>
    <property type="match status" value="1"/>
</dbReference>
<organism evidence="4 5">
    <name type="scientific">Sporichthya brevicatena</name>
    <dbReference type="NCBI Taxonomy" id="171442"/>
    <lineage>
        <taxon>Bacteria</taxon>
        <taxon>Bacillati</taxon>
        <taxon>Actinomycetota</taxon>
        <taxon>Actinomycetes</taxon>
        <taxon>Sporichthyales</taxon>
        <taxon>Sporichthyaceae</taxon>
        <taxon>Sporichthya</taxon>
    </lineage>
</organism>
<sequence length="170" mass="17725">MTGRIVVGVDGTEGGRRALTWALRHAGTIDANVLAAAVYYDPAALEPDADPNREPSPRAQAARRDAERHLANDVAAVRAWVPDAPPVETIVVPGDVIAHALTALAESADLLVVGSHGHGVVTSRVLGTVSMGCVTSAPCPVLVVPAKDRTAPTTPPDETARDRPLLADRR</sequence>
<dbReference type="InterPro" id="IPR006016">
    <property type="entry name" value="UspA"/>
</dbReference>
<name>A0ABN1H6Y3_9ACTN</name>
<accession>A0ABN1H6Y3</accession>
<dbReference type="PANTHER" id="PTHR31964:SF113">
    <property type="entry name" value="USPA DOMAIN-CONTAINING PROTEIN"/>
    <property type="match status" value="1"/>
</dbReference>
<dbReference type="Proteomes" id="UP001500957">
    <property type="component" value="Unassembled WGS sequence"/>
</dbReference>
<evidence type="ECO:0000256" key="1">
    <source>
        <dbReference type="ARBA" id="ARBA00008791"/>
    </source>
</evidence>
<evidence type="ECO:0000313" key="4">
    <source>
        <dbReference type="EMBL" id="GAA0630531.1"/>
    </source>
</evidence>
<dbReference type="RefSeq" id="WP_344607638.1">
    <property type="nucleotide sequence ID" value="NZ_BAAAHE010000038.1"/>
</dbReference>
<evidence type="ECO:0000256" key="2">
    <source>
        <dbReference type="SAM" id="MobiDB-lite"/>
    </source>
</evidence>
<evidence type="ECO:0000259" key="3">
    <source>
        <dbReference type="Pfam" id="PF00582"/>
    </source>
</evidence>
<reference evidence="4 5" key="1">
    <citation type="journal article" date="2019" name="Int. J. Syst. Evol. Microbiol.">
        <title>The Global Catalogue of Microorganisms (GCM) 10K type strain sequencing project: providing services to taxonomists for standard genome sequencing and annotation.</title>
        <authorList>
            <consortium name="The Broad Institute Genomics Platform"/>
            <consortium name="The Broad Institute Genome Sequencing Center for Infectious Disease"/>
            <person name="Wu L."/>
            <person name="Ma J."/>
        </authorList>
    </citation>
    <scope>NUCLEOTIDE SEQUENCE [LARGE SCALE GENOMIC DNA]</scope>
    <source>
        <strain evidence="4 5">JCM 10671</strain>
    </source>
</reference>
<dbReference type="SUPFAM" id="SSF52402">
    <property type="entry name" value="Adenine nucleotide alpha hydrolases-like"/>
    <property type="match status" value="1"/>
</dbReference>
<keyword evidence="5" id="KW-1185">Reference proteome</keyword>
<evidence type="ECO:0000313" key="5">
    <source>
        <dbReference type="Proteomes" id="UP001500957"/>
    </source>
</evidence>
<dbReference type="PRINTS" id="PR01438">
    <property type="entry name" value="UNVRSLSTRESS"/>
</dbReference>
<protein>
    <submittedName>
        <fullName evidence="4">Universal stress protein</fullName>
    </submittedName>
</protein>
<feature type="region of interest" description="Disordered" evidence="2">
    <location>
        <begin position="147"/>
        <end position="170"/>
    </location>
</feature>
<comment type="caution">
    <text evidence="4">The sequence shown here is derived from an EMBL/GenBank/DDBJ whole genome shotgun (WGS) entry which is preliminary data.</text>
</comment>
<dbReference type="EMBL" id="BAAAHE010000038">
    <property type="protein sequence ID" value="GAA0630531.1"/>
    <property type="molecule type" value="Genomic_DNA"/>
</dbReference>
<gene>
    <name evidence="4" type="ORF">GCM10009547_37860</name>
</gene>
<feature type="compositionally biased region" description="Basic and acidic residues" evidence="2">
    <location>
        <begin position="158"/>
        <end position="170"/>
    </location>
</feature>
<comment type="similarity">
    <text evidence="1">Belongs to the universal stress protein A family.</text>
</comment>
<proteinExistence type="inferred from homology"/>
<dbReference type="InterPro" id="IPR014729">
    <property type="entry name" value="Rossmann-like_a/b/a_fold"/>
</dbReference>
<dbReference type="Pfam" id="PF00582">
    <property type="entry name" value="Usp"/>
    <property type="match status" value="1"/>
</dbReference>